<dbReference type="InterPro" id="IPR012349">
    <property type="entry name" value="Split_barrel_FMN-bd"/>
</dbReference>
<dbReference type="GO" id="GO:0016627">
    <property type="term" value="F:oxidoreductase activity, acting on the CH-CH group of donors"/>
    <property type="evidence" value="ECO:0007669"/>
    <property type="project" value="TreeGrafter"/>
</dbReference>
<evidence type="ECO:0000256" key="1">
    <source>
        <dbReference type="ARBA" id="ARBA00023002"/>
    </source>
</evidence>
<keyword evidence="1" id="KW-0560">Oxidoreductase</keyword>
<dbReference type="Gene3D" id="2.30.110.10">
    <property type="entry name" value="Electron Transport, Fmn-binding Protein, Chain A"/>
    <property type="match status" value="1"/>
</dbReference>
<dbReference type="PANTHER" id="PTHR35176">
    <property type="entry name" value="HEME OXYGENASE HI_0854-RELATED"/>
    <property type="match status" value="1"/>
</dbReference>
<name>A0A1C3PG81_9ACTN</name>
<dbReference type="AlphaFoldDB" id="A0A1C3PG81"/>
<dbReference type="InterPro" id="IPR019920">
    <property type="entry name" value="F420-binding_dom_put"/>
</dbReference>
<accession>A0A1C3PG81</accession>
<gene>
    <name evidence="3" type="ORF">FDG2_6059</name>
</gene>
<feature type="domain" description="Pyridoxamine 5'-phosphate oxidase N-terminal" evidence="2">
    <location>
        <begin position="5"/>
        <end position="126"/>
    </location>
</feature>
<sequence>MATLNEDARNLLSRPVYAWVTTLRPDGSPHSTVVWVDVDGDEIIFNTAIGRAKERHLRKDPRVSIGVLDPDDAYHLVSISGSARLVIDGADVVIDHLAKKYLGADTYPFRRSSEQRITVRVKPQNVIHNVGR</sequence>
<protein>
    <submittedName>
        <fullName evidence="3">Putative F420-dependent protein</fullName>
    </submittedName>
</protein>
<keyword evidence="4" id="KW-1185">Reference proteome</keyword>
<organism evidence="3 4">
    <name type="scientific">Candidatus Protofrankia californiensis</name>
    <dbReference type="NCBI Taxonomy" id="1839754"/>
    <lineage>
        <taxon>Bacteria</taxon>
        <taxon>Bacillati</taxon>
        <taxon>Actinomycetota</taxon>
        <taxon>Actinomycetes</taxon>
        <taxon>Frankiales</taxon>
        <taxon>Frankiaceae</taxon>
        <taxon>Protofrankia</taxon>
    </lineage>
</organism>
<evidence type="ECO:0000313" key="4">
    <source>
        <dbReference type="Proteomes" id="UP000199013"/>
    </source>
</evidence>
<dbReference type="InterPro" id="IPR052019">
    <property type="entry name" value="F420H2_bilvrd_red/Heme_oxyg"/>
</dbReference>
<dbReference type="InterPro" id="IPR011576">
    <property type="entry name" value="Pyridox_Oxase_N"/>
</dbReference>
<evidence type="ECO:0000313" key="3">
    <source>
        <dbReference type="EMBL" id="SBW28834.1"/>
    </source>
</evidence>
<dbReference type="PANTHER" id="PTHR35176:SF6">
    <property type="entry name" value="HEME OXYGENASE HI_0854-RELATED"/>
    <property type="match status" value="1"/>
</dbReference>
<proteinExistence type="predicted"/>
<dbReference type="Pfam" id="PF01243">
    <property type="entry name" value="PNPOx_N"/>
    <property type="match status" value="1"/>
</dbReference>
<reference evidence="4" key="1">
    <citation type="submission" date="2016-02" db="EMBL/GenBank/DDBJ databases">
        <authorList>
            <person name="Wibberg D."/>
        </authorList>
    </citation>
    <scope>NUCLEOTIDE SEQUENCE [LARGE SCALE GENOMIC DNA]</scope>
</reference>
<dbReference type="NCBIfam" id="TIGR03618">
    <property type="entry name" value="Rv1155_F420"/>
    <property type="match status" value="1"/>
</dbReference>
<dbReference type="GO" id="GO:0005829">
    <property type="term" value="C:cytosol"/>
    <property type="evidence" value="ECO:0007669"/>
    <property type="project" value="TreeGrafter"/>
</dbReference>
<evidence type="ECO:0000259" key="2">
    <source>
        <dbReference type="Pfam" id="PF01243"/>
    </source>
</evidence>
<dbReference type="SUPFAM" id="SSF50475">
    <property type="entry name" value="FMN-binding split barrel"/>
    <property type="match status" value="1"/>
</dbReference>
<dbReference type="Proteomes" id="UP000199013">
    <property type="component" value="Unassembled WGS sequence"/>
</dbReference>
<dbReference type="EMBL" id="FLUV01002496">
    <property type="protein sequence ID" value="SBW28834.1"/>
    <property type="molecule type" value="Genomic_DNA"/>
</dbReference>
<dbReference type="GO" id="GO:0070967">
    <property type="term" value="F:coenzyme F420 binding"/>
    <property type="evidence" value="ECO:0007669"/>
    <property type="project" value="TreeGrafter"/>
</dbReference>